<dbReference type="KEGG" id="kpy:KPNIH31_26870"/>
<evidence type="ECO:0000313" key="1">
    <source>
        <dbReference type="EMBL" id="STU54872.1"/>
    </source>
</evidence>
<reference evidence="1 2" key="1">
    <citation type="submission" date="2018-06" db="EMBL/GenBank/DDBJ databases">
        <authorList>
            <consortium name="Pathogen Informatics"/>
            <person name="Doyle S."/>
        </authorList>
    </citation>
    <scope>NUCLEOTIDE SEQUENCE [LARGE SCALE GENOMIC DNA]</scope>
    <source>
        <strain evidence="1 2">NCTC9504</strain>
    </source>
</reference>
<sequence length="77" mass="9013">MDELFKWTMALVFLLTGYSLLFSSDSNTVPEVLSHHWKNDCRLLETNIDKGFSLQRKIDFSVVMLLKMSARLIMTER</sequence>
<dbReference type="EMBL" id="UGMA01000002">
    <property type="protein sequence ID" value="STU54872.1"/>
    <property type="molecule type" value="Genomic_DNA"/>
</dbReference>
<dbReference type="AlphaFoldDB" id="A0A377YU78"/>
<gene>
    <name evidence="1" type="ORF">NCTC9504_00204</name>
</gene>
<proteinExistence type="predicted"/>
<organism evidence="1 2">
    <name type="scientific">Klebsiella pneumoniae subsp. pneumoniae</name>
    <dbReference type="NCBI Taxonomy" id="72407"/>
    <lineage>
        <taxon>Bacteria</taxon>
        <taxon>Pseudomonadati</taxon>
        <taxon>Pseudomonadota</taxon>
        <taxon>Gammaproteobacteria</taxon>
        <taxon>Enterobacterales</taxon>
        <taxon>Enterobacteriaceae</taxon>
        <taxon>Klebsiella/Raoultella group</taxon>
        <taxon>Klebsiella</taxon>
        <taxon>Klebsiella pneumoniae complex</taxon>
    </lineage>
</organism>
<accession>A0A377YU78</accession>
<evidence type="ECO:0000313" key="2">
    <source>
        <dbReference type="Proteomes" id="UP000254020"/>
    </source>
</evidence>
<name>A0A377YU78_KLEPN</name>
<protein>
    <submittedName>
        <fullName evidence="1">Uncharacterized protein</fullName>
    </submittedName>
</protein>
<dbReference type="Proteomes" id="UP000254020">
    <property type="component" value="Unassembled WGS sequence"/>
</dbReference>